<dbReference type="EnsemblMetazoa" id="G6584.2">
    <property type="protein sequence ID" value="G6584.2:cds"/>
    <property type="gene ID" value="G6584"/>
</dbReference>
<dbReference type="EnsemblMetazoa" id="G6584.5">
    <property type="protein sequence ID" value="G6584.5:cds"/>
    <property type="gene ID" value="G6584"/>
</dbReference>
<sequence>MMTPLIFVVFLSICLGSTAGYRRALCPILSCPDAPEHCRQVFNYGRISNKWCPVSCQPVCECPTPAPWDLRHCGNRDPYCRVYRETVDLPDGRQCLIKCLLACSSG</sequence>
<dbReference type="EnsemblMetazoa" id="G6584.6">
    <property type="protein sequence ID" value="G6584.6:cds"/>
    <property type="gene ID" value="G6584"/>
</dbReference>
<evidence type="ECO:0000313" key="3">
    <source>
        <dbReference type="Proteomes" id="UP000005408"/>
    </source>
</evidence>
<evidence type="ECO:0000256" key="1">
    <source>
        <dbReference type="SAM" id="SignalP"/>
    </source>
</evidence>
<evidence type="ECO:0008006" key="4">
    <source>
        <dbReference type="Google" id="ProtNLM"/>
    </source>
</evidence>
<name>A0A8W8NP20_MAGGI</name>
<dbReference type="EnsemblMetazoa" id="G6584.4">
    <property type="protein sequence ID" value="G6584.4:cds"/>
    <property type="gene ID" value="G6584"/>
</dbReference>
<feature type="chain" id="PRO_5042432166" description="TIL domain-containing protein" evidence="1">
    <location>
        <begin position="21"/>
        <end position="106"/>
    </location>
</feature>
<dbReference type="EnsemblMetazoa" id="G6584.1">
    <property type="protein sequence ID" value="G6584.1:cds"/>
    <property type="gene ID" value="G6584"/>
</dbReference>
<dbReference type="EnsemblMetazoa" id="G6584.7">
    <property type="protein sequence ID" value="G6584.7:cds"/>
    <property type="gene ID" value="G6584"/>
</dbReference>
<proteinExistence type="predicted"/>
<organism evidence="2 3">
    <name type="scientific">Magallana gigas</name>
    <name type="common">Pacific oyster</name>
    <name type="synonym">Crassostrea gigas</name>
    <dbReference type="NCBI Taxonomy" id="29159"/>
    <lineage>
        <taxon>Eukaryota</taxon>
        <taxon>Metazoa</taxon>
        <taxon>Spiralia</taxon>
        <taxon>Lophotrochozoa</taxon>
        <taxon>Mollusca</taxon>
        <taxon>Bivalvia</taxon>
        <taxon>Autobranchia</taxon>
        <taxon>Pteriomorphia</taxon>
        <taxon>Ostreida</taxon>
        <taxon>Ostreoidea</taxon>
        <taxon>Ostreidae</taxon>
        <taxon>Magallana</taxon>
    </lineage>
</organism>
<dbReference type="AlphaFoldDB" id="A0A8W8NP20"/>
<keyword evidence="1" id="KW-0732">Signal</keyword>
<keyword evidence="3" id="KW-1185">Reference proteome</keyword>
<evidence type="ECO:0000313" key="2">
    <source>
        <dbReference type="EnsemblMetazoa" id="G6584.6:cds"/>
    </source>
</evidence>
<protein>
    <recommendedName>
        <fullName evidence="4">TIL domain-containing protein</fullName>
    </recommendedName>
</protein>
<accession>A0A8W8NP20</accession>
<dbReference type="EnsemblMetazoa" id="G6584.3">
    <property type="protein sequence ID" value="G6584.3:cds"/>
    <property type="gene ID" value="G6584"/>
</dbReference>
<dbReference type="Proteomes" id="UP000005408">
    <property type="component" value="Unassembled WGS sequence"/>
</dbReference>
<feature type="signal peptide" evidence="1">
    <location>
        <begin position="1"/>
        <end position="20"/>
    </location>
</feature>
<reference evidence="2" key="1">
    <citation type="submission" date="2022-08" db="UniProtKB">
        <authorList>
            <consortium name="EnsemblMetazoa"/>
        </authorList>
    </citation>
    <scope>IDENTIFICATION</scope>
    <source>
        <strain evidence="2">05x7-T-G4-1.051#20</strain>
    </source>
</reference>